<proteinExistence type="predicted"/>
<evidence type="ECO:0000313" key="1">
    <source>
        <dbReference type="EMBL" id="KAG0456077.1"/>
    </source>
</evidence>
<comment type="caution">
    <text evidence="1">The sequence shown here is derived from an EMBL/GenBank/DDBJ whole genome shotgun (WGS) entry which is preliminary data.</text>
</comment>
<protein>
    <submittedName>
        <fullName evidence="1">Uncharacterized protein</fullName>
    </submittedName>
</protein>
<evidence type="ECO:0000313" key="2">
    <source>
        <dbReference type="Proteomes" id="UP000639772"/>
    </source>
</evidence>
<sequence length="65" mass="6732">MPRSASSTDNDGRGAKTVTAMAEIKDRRSESTFLGSSLLPKLRAGDALLPATCFLTAAFLSAADA</sequence>
<accession>A0A835PR43</accession>
<dbReference type="Proteomes" id="UP000639772">
    <property type="component" value="Chromosome 13"/>
</dbReference>
<dbReference type="EMBL" id="JADCNM010000013">
    <property type="protein sequence ID" value="KAG0456077.1"/>
    <property type="molecule type" value="Genomic_DNA"/>
</dbReference>
<gene>
    <name evidence="1" type="ORF">HPP92_023865</name>
</gene>
<organism evidence="1 2">
    <name type="scientific">Vanilla planifolia</name>
    <name type="common">Vanilla</name>
    <dbReference type="NCBI Taxonomy" id="51239"/>
    <lineage>
        <taxon>Eukaryota</taxon>
        <taxon>Viridiplantae</taxon>
        <taxon>Streptophyta</taxon>
        <taxon>Embryophyta</taxon>
        <taxon>Tracheophyta</taxon>
        <taxon>Spermatophyta</taxon>
        <taxon>Magnoliopsida</taxon>
        <taxon>Liliopsida</taxon>
        <taxon>Asparagales</taxon>
        <taxon>Orchidaceae</taxon>
        <taxon>Vanilloideae</taxon>
        <taxon>Vanilleae</taxon>
        <taxon>Vanilla</taxon>
    </lineage>
</organism>
<name>A0A835PR43_VANPL</name>
<reference evidence="1 2" key="1">
    <citation type="journal article" date="2020" name="Nat. Food">
        <title>A phased Vanilla planifolia genome enables genetic improvement of flavour and production.</title>
        <authorList>
            <person name="Hasing T."/>
            <person name="Tang H."/>
            <person name="Brym M."/>
            <person name="Khazi F."/>
            <person name="Huang T."/>
            <person name="Chambers A.H."/>
        </authorList>
    </citation>
    <scope>NUCLEOTIDE SEQUENCE [LARGE SCALE GENOMIC DNA]</scope>
    <source>
        <tissue evidence="1">Leaf</tissue>
    </source>
</reference>
<dbReference type="AlphaFoldDB" id="A0A835PR43"/>